<comment type="function">
    <text evidence="1 8">Located at the back of the 30S subunit body where it stabilizes the conformation of the head with respect to the body.</text>
</comment>
<organism evidence="12 13">
    <name type="scientific">Sphingomonas aurantiaca</name>
    <dbReference type="NCBI Taxonomy" id="185949"/>
    <lineage>
        <taxon>Bacteria</taxon>
        <taxon>Pseudomonadati</taxon>
        <taxon>Pseudomonadota</taxon>
        <taxon>Alphaproteobacteria</taxon>
        <taxon>Sphingomonadales</taxon>
        <taxon>Sphingomonadaceae</taxon>
        <taxon>Sphingomonas</taxon>
    </lineage>
</organism>
<keyword evidence="6 8" id="KW-0687">Ribonucleoprotein</keyword>
<dbReference type="PANTHER" id="PTHR48277:SF1">
    <property type="entry name" value="MITOCHONDRIAL RIBOSOMAL PROTEIN S5"/>
    <property type="match status" value="1"/>
</dbReference>
<dbReference type="NCBIfam" id="TIGR01021">
    <property type="entry name" value="rpsE_bact"/>
    <property type="match status" value="1"/>
</dbReference>
<reference evidence="12 13" key="1">
    <citation type="submission" date="2019-09" db="EMBL/GenBank/DDBJ databases">
        <authorList>
            <person name="Dittami M. S."/>
        </authorList>
    </citation>
    <scope>NUCLEOTIDE SEQUENCE [LARGE SCALE GENOMIC DNA]</scope>
    <source>
        <strain evidence="12">SPHINGO391</strain>
    </source>
</reference>
<dbReference type="GO" id="GO:0006412">
    <property type="term" value="P:translation"/>
    <property type="evidence" value="ECO:0007669"/>
    <property type="project" value="UniProtKB-UniRule"/>
</dbReference>
<dbReference type="Gene3D" id="3.30.160.20">
    <property type="match status" value="1"/>
</dbReference>
<evidence type="ECO:0000256" key="4">
    <source>
        <dbReference type="ARBA" id="ARBA00022884"/>
    </source>
</evidence>
<evidence type="ECO:0000256" key="9">
    <source>
        <dbReference type="RuleBase" id="RU003823"/>
    </source>
</evidence>
<dbReference type="Gene3D" id="3.30.230.10">
    <property type="match status" value="1"/>
</dbReference>
<comment type="similarity">
    <text evidence="2 8 9">Belongs to the universal ribosomal protein uS5 family.</text>
</comment>
<name>A0A5E7YY19_9SPHN</name>
<dbReference type="InterPro" id="IPR005324">
    <property type="entry name" value="Ribosomal_uS5_C"/>
</dbReference>
<dbReference type="InterPro" id="IPR013810">
    <property type="entry name" value="Ribosomal_uS5_N"/>
</dbReference>
<feature type="region of interest" description="Disordered" evidence="10">
    <location>
        <begin position="1"/>
        <end position="88"/>
    </location>
</feature>
<dbReference type="Pfam" id="PF03719">
    <property type="entry name" value="Ribosomal_S5_C"/>
    <property type="match status" value="1"/>
</dbReference>
<gene>
    <name evidence="8 12" type="primary">rpsE</name>
    <name evidence="12" type="ORF">SPHINGO391_410026</name>
</gene>
<feature type="domain" description="S5 DRBM" evidence="11">
    <location>
        <begin position="91"/>
        <end position="154"/>
    </location>
</feature>
<protein>
    <recommendedName>
        <fullName evidence="7 8">Small ribosomal subunit protein uS5</fullName>
    </recommendedName>
</protein>
<evidence type="ECO:0000256" key="5">
    <source>
        <dbReference type="ARBA" id="ARBA00022980"/>
    </source>
</evidence>
<evidence type="ECO:0000313" key="13">
    <source>
        <dbReference type="Proteomes" id="UP000326857"/>
    </source>
</evidence>
<dbReference type="SUPFAM" id="SSF54768">
    <property type="entry name" value="dsRNA-binding domain-like"/>
    <property type="match status" value="1"/>
</dbReference>
<dbReference type="InterPro" id="IPR014721">
    <property type="entry name" value="Ribsml_uS5_D2-typ_fold_subgr"/>
</dbReference>
<dbReference type="AlphaFoldDB" id="A0A5E7YY19"/>
<dbReference type="SUPFAM" id="SSF54211">
    <property type="entry name" value="Ribosomal protein S5 domain 2-like"/>
    <property type="match status" value="1"/>
</dbReference>
<evidence type="ECO:0000256" key="10">
    <source>
        <dbReference type="SAM" id="MobiDB-lite"/>
    </source>
</evidence>
<dbReference type="InterPro" id="IPR020568">
    <property type="entry name" value="Ribosomal_Su5_D2-typ_SF"/>
</dbReference>
<dbReference type="Pfam" id="PF00333">
    <property type="entry name" value="Ribosomal_S5"/>
    <property type="match status" value="1"/>
</dbReference>
<dbReference type="InterPro" id="IPR018192">
    <property type="entry name" value="Ribosomal_uS5_N_CS"/>
</dbReference>
<dbReference type="HAMAP" id="MF_01307_B">
    <property type="entry name" value="Ribosomal_uS5_B"/>
    <property type="match status" value="1"/>
</dbReference>
<dbReference type="EMBL" id="CABVLI010000036">
    <property type="protein sequence ID" value="VVT11234.1"/>
    <property type="molecule type" value="Genomic_DNA"/>
</dbReference>
<dbReference type="GO" id="GO:0003735">
    <property type="term" value="F:structural constituent of ribosome"/>
    <property type="evidence" value="ECO:0007669"/>
    <property type="project" value="UniProtKB-UniRule"/>
</dbReference>
<accession>A0A5E7YY19</accession>
<comment type="function">
    <text evidence="8">With S4 and S12 plays an important role in translational accuracy.</text>
</comment>
<evidence type="ECO:0000256" key="6">
    <source>
        <dbReference type="ARBA" id="ARBA00023274"/>
    </source>
</evidence>
<dbReference type="PROSITE" id="PS50881">
    <property type="entry name" value="S5_DSRBD"/>
    <property type="match status" value="1"/>
</dbReference>
<evidence type="ECO:0000256" key="7">
    <source>
        <dbReference type="ARBA" id="ARBA00035255"/>
    </source>
</evidence>
<evidence type="ECO:0000256" key="2">
    <source>
        <dbReference type="ARBA" id="ARBA00008945"/>
    </source>
</evidence>
<keyword evidence="4 8" id="KW-0694">RNA-binding</keyword>
<dbReference type="PANTHER" id="PTHR48277">
    <property type="entry name" value="MITOCHONDRIAL RIBOSOMAL PROTEIN S5"/>
    <property type="match status" value="1"/>
</dbReference>
<dbReference type="InterPro" id="IPR005712">
    <property type="entry name" value="Ribosomal_uS5_bac-type"/>
</dbReference>
<dbReference type="PROSITE" id="PS00585">
    <property type="entry name" value="RIBOSOMAL_S5"/>
    <property type="match status" value="1"/>
</dbReference>
<dbReference type="GO" id="GO:0042254">
    <property type="term" value="P:ribosome biogenesis"/>
    <property type="evidence" value="ECO:0007669"/>
    <property type="project" value="UniProtKB-ARBA"/>
</dbReference>
<evidence type="ECO:0000259" key="11">
    <source>
        <dbReference type="PROSITE" id="PS50881"/>
    </source>
</evidence>
<feature type="compositionally biased region" description="Polar residues" evidence="10">
    <location>
        <begin position="15"/>
        <end position="32"/>
    </location>
</feature>
<comment type="subunit">
    <text evidence="8">Part of the 30S ribosomal subunit. Contacts proteins S4 and S8.</text>
</comment>
<dbReference type="GO" id="GO:0015935">
    <property type="term" value="C:small ribosomal subunit"/>
    <property type="evidence" value="ECO:0007669"/>
    <property type="project" value="InterPro"/>
</dbReference>
<dbReference type="RefSeq" id="WP_082445006.1">
    <property type="nucleotide sequence ID" value="NZ_JASPFN010000001.1"/>
</dbReference>
<evidence type="ECO:0000256" key="3">
    <source>
        <dbReference type="ARBA" id="ARBA00022730"/>
    </source>
</evidence>
<dbReference type="Proteomes" id="UP000326857">
    <property type="component" value="Unassembled WGS sequence"/>
</dbReference>
<proteinExistence type="inferred from homology"/>
<keyword evidence="3 8" id="KW-0699">rRNA-binding</keyword>
<keyword evidence="5 8" id="KW-0689">Ribosomal protein</keyword>
<evidence type="ECO:0000313" key="12">
    <source>
        <dbReference type="EMBL" id="VVT11234.1"/>
    </source>
</evidence>
<feature type="compositionally biased region" description="Basic and acidic residues" evidence="10">
    <location>
        <begin position="66"/>
        <end position="79"/>
    </location>
</feature>
<feature type="region of interest" description="Disordered" evidence="10">
    <location>
        <begin position="237"/>
        <end position="263"/>
    </location>
</feature>
<sequence length="263" mass="26425">MADENNTPAVIAPETTAQDVTAQNVPQSTGYQGNNGGGRGRPGGGGGGGRGGPGGGRSGGPGGNRGGRDGGRGGRDNRGGRPGQDDGGEELIEKLVHINRVSKTVKGGKRFGFAALVVVGDGKGRAGFGHGKAREVPEAISKATAAAKKKMVRVPLKDGRTLHHDGNGHFGAGKVTLRSAPQGTGIIAGGPMRAVFESLGVADVVTKSVGTSNPYNMIRATFEALGEQTSPKAVAQRRGKKIADLLGHGGSKTPEADAAAITE</sequence>
<dbReference type="FunFam" id="3.30.230.10:FF:000002">
    <property type="entry name" value="30S ribosomal protein S5"/>
    <property type="match status" value="1"/>
</dbReference>
<dbReference type="FunFam" id="3.30.160.20:FF:000001">
    <property type="entry name" value="30S ribosomal protein S5"/>
    <property type="match status" value="1"/>
</dbReference>
<evidence type="ECO:0000256" key="1">
    <source>
        <dbReference type="ARBA" id="ARBA00003093"/>
    </source>
</evidence>
<comment type="domain">
    <text evidence="8">The N-terminal domain interacts with the head of the 30S subunit; the C-terminal domain interacts with the body and contacts protein S4. The interaction surface between S4 and S5 is involved in control of translational fidelity.</text>
</comment>
<dbReference type="GO" id="GO:0005737">
    <property type="term" value="C:cytoplasm"/>
    <property type="evidence" value="ECO:0007669"/>
    <property type="project" value="UniProtKB-ARBA"/>
</dbReference>
<feature type="compositionally biased region" description="Gly residues" evidence="10">
    <location>
        <begin position="33"/>
        <end position="65"/>
    </location>
</feature>
<evidence type="ECO:0000256" key="8">
    <source>
        <dbReference type="HAMAP-Rule" id="MF_01307"/>
    </source>
</evidence>
<dbReference type="GO" id="GO:0019843">
    <property type="term" value="F:rRNA binding"/>
    <property type="evidence" value="ECO:0007669"/>
    <property type="project" value="UniProtKB-UniRule"/>
</dbReference>
<dbReference type="InterPro" id="IPR000851">
    <property type="entry name" value="Ribosomal_uS5"/>
</dbReference>